<accession>A0ACC1YBM8</accession>
<keyword evidence="2" id="KW-1185">Reference proteome</keyword>
<evidence type="ECO:0000313" key="2">
    <source>
        <dbReference type="Proteomes" id="UP001164539"/>
    </source>
</evidence>
<organism evidence="1 2">
    <name type="scientific">Melia azedarach</name>
    <name type="common">Chinaberry tree</name>
    <dbReference type="NCBI Taxonomy" id="155640"/>
    <lineage>
        <taxon>Eukaryota</taxon>
        <taxon>Viridiplantae</taxon>
        <taxon>Streptophyta</taxon>
        <taxon>Embryophyta</taxon>
        <taxon>Tracheophyta</taxon>
        <taxon>Spermatophyta</taxon>
        <taxon>Magnoliopsida</taxon>
        <taxon>eudicotyledons</taxon>
        <taxon>Gunneridae</taxon>
        <taxon>Pentapetalae</taxon>
        <taxon>rosids</taxon>
        <taxon>malvids</taxon>
        <taxon>Sapindales</taxon>
        <taxon>Meliaceae</taxon>
        <taxon>Melia</taxon>
    </lineage>
</organism>
<comment type="caution">
    <text evidence="1">The sequence shown here is derived from an EMBL/GenBank/DDBJ whole genome shotgun (WGS) entry which is preliminary data.</text>
</comment>
<dbReference type="Proteomes" id="UP001164539">
    <property type="component" value="Chromosome 4"/>
</dbReference>
<dbReference type="EMBL" id="CM051397">
    <property type="protein sequence ID" value="KAJ4721136.1"/>
    <property type="molecule type" value="Genomic_DNA"/>
</dbReference>
<gene>
    <name evidence="1" type="ORF">OWV82_008858</name>
</gene>
<sequence length="105" mass="12414">MENPKPKQVKNYPENGEMKYLFRKKLSKTDTKKLLFVQDSTAYLEGLLPESIKAKMNDGVFEAKLYTQKDPTRVFIKRKEIQTSYYLQQTEWRAILSRNEFKAGD</sequence>
<evidence type="ECO:0000313" key="1">
    <source>
        <dbReference type="EMBL" id="KAJ4721136.1"/>
    </source>
</evidence>
<reference evidence="1 2" key="1">
    <citation type="journal article" date="2023" name="Science">
        <title>Complex scaffold remodeling in plant triterpene biosynthesis.</title>
        <authorList>
            <person name="De La Pena R."/>
            <person name="Hodgson H."/>
            <person name="Liu J.C."/>
            <person name="Stephenson M.J."/>
            <person name="Martin A.C."/>
            <person name="Owen C."/>
            <person name="Harkess A."/>
            <person name="Leebens-Mack J."/>
            <person name="Jimenez L.E."/>
            <person name="Osbourn A."/>
            <person name="Sattely E.S."/>
        </authorList>
    </citation>
    <scope>NUCLEOTIDE SEQUENCE [LARGE SCALE GENOMIC DNA]</scope>
    <source>
        <strain evidence="2">cv. JPN11</strain>
        <tissue evidence="1">Leaf</tissue>
    </source>
</reference>
<name>A0ACC1YBM8_MELAZ</name>
<protein>
    <submittedName>
        <fullName evidence="1">Uncharacterized protein</fullName>
    </submittedName>
</protein>
<proteinExistence type="predicted"/>